<accession>A0AA38INC2</accession>
<dbReference type="SUPFAM" id="SSF52540">
    <property type="entry name" value="P-loop containing nucleoside triphosphate hydrolases"/>
    <property type="match status" value="1"/>
</dbReference>
<feature type="repeat" description="ANK" evidence="3">
    <location>
        <begin position="1302"/>
        <end position="1334"/>
    </location>
</feature>
<gene>
    <name evidence="4" type="ORF">Zmor_016103</name>
</gene>
<keyword evidence="2 3" id="KW-0040">ANK repeat</keyword>
<dbReference type="InterPro" id="IPR002110">
    <property type="entry name" value="Ankyrin_rpt"/>
</dbReference>
<evidence type="ECO:0000313" key="5">
    <source>
        <dbReference type="Proteomes" id="UP001168821"/>
    </source>
</evidence>
<evidence type="ECO:0000256" key="3">
    <source>
        <dbReference type="PROSITE-ProRule" id="PRU00023"/>
    </source>
</evidence>
<dbReference type="PROSITE" id="PS50088">
    <property type="entry name" value="ANK_REPEAT"/>
    <property type="match status" value="6"/>
</dbReference>
<comment type="caution">
    <text evidence="4">The sequence shown here is derived from an EMBL/GenBank/DDBJ whole genome shotgun (WGS) entry which is preliminary data.</text>
</comment>
<dbReference type="InterPro" id="IPR036770">
    <property type="entry name" value="Ankyrin_rpt-contain_sf"/>
</dbReference>
<dbReference type="Gene3D" id="3.40.50.300">
    <property type="entry name" value="P-loop containing nucleotide triphosphate hydrolases"/>
    <property type="match status" value="1"/>
</dbReference>
<dbReference type="PANTHER" id="PTHR24198:SF165">
    <property type="entry name" value="ANKYRIN REPEAT-CONTAINING PROTEIN-RELATED"/>
    <property type="match status" value="1"/>
</dbReference>
<sequence length="1548" mass="178526">MSTRQNNATSDWIYNDLYNPPHYNLLNVDDPSLVFKKRSGTTDEGGQFEDLYLAYLLLNLVKNEKIEKFNVWSNHPDFGAMDDVVFDVISSDDKLNGKYAVQLKYANTGGILTKQALTAKKGDFSILKYFEEYRKKSETSGTFHFFLVTNRKFDIVKDEITIEKSDEVKFVVKIKKVKSNNHVKFTVKDRGPPEFDDFFKHFTLITNHESVDQVKDKIKDIFKSRFSCQDELVYRKYTEFVEKWSKNTSLKTTLHSSFIKHAIALMILSPSAEFLQFGEKPMDKKATLLRKSISKFDVTFLSGSACQGVKNFWHHLTTRQSVNTREYLRKARQYQIFRPSVGSFDDLNDEEWTKFLWLMGECPLIVKDNDATQKAICLCEKKKFIVANAESSTGYSTFRVFRSLLDLKKRNSTLFKRVSSTFTCSIQGKAAIKLNELIDKKGKILDILNVDKLVEMLDHELLLGRPEDLPPSPIFRFLSKNIVKYKIFSEVNLQETLIVISCLNTTYQLIVGNRLPDITLITMDQFLTEQNIKLDRFVVVCENDISKDEFSILCGKVPRGCVCHHLRHIYSTGLEWVRSSPKIDNLNNFLEDKATLFIAESKLMECEDESSVNIVVGDPGMGKTTLLKTLQNNSPPSIWSILIYVRRDHSSYFREGGDDTGDFKTYIFNTIEDQSGSFDSKVAEVLAGEGRVKYFWDGLDELSDVSFKTARNIINNLSKVDGSKHWMTSRCHLRQNLENHFNVLSRTMRKLSDFEQKKYLRNRIECSGEEVDEIFAKIKNNIQLFPHNDVMGIPLLLYMLTELVRKDQRKYKILLNKVFSIADLYKYFVEEKFNVYFRDKEGVGDPKALNDIVYQRITDEKYQRIDYYKKSSLKLYFEDDVLQTSTEVTKIRDPIGFIINTSAEFGPEFFHNSFGEYFAALYLAEHWEKTSHIPNFTFDEKYYNIRFFLDLILAKNSPVHRAVLYRNPHLLEDCQNDQFLCRDESGRSALEVACSWCENYQPLDVKNIKNKYVVSKPPFSKKDPAVNRTILDFLITKYTNEELKEILNCDSRFYGSTRIKLLPIILLTKATNTKTQKFQDNVFTILRYCISFDYDDLINICQELHLMESFSQLLIQHGSRNIIRQLRRSENFDSFKSYDHDFVKGACLRKDEVLLRFLIDEGVRLDTLDEDGKTPIHYVCQTNNWSGVILLLQYEVKLCLEDYKCKSVLHRVSKDNANTVEWLIRGGALVNFRDKFGKTPLHYACKYGYSSVAKILVERGARTDVVDNHRKTSIFVAYSRRRNETFEALLEVAGPINLTTKSGASIIHDACERGFYDILKILVNQHVSLDVVDKSGEMPIHTACRQGHFDIVKLLIDAGQSLNVVNKYKQLPIHLASEEGHYAVVELLIDKGSRINVVDKYHQTPLQLAYQNKHSRVVELLIDKSSIADKFALCSIPPDYQKNCSDVVNFVNDVDHCLDKEGAFKQMLLRLACAKGHLEVVRLLIEKGVELNAVDENGEVPLHEACRNRHYKIVKLLTDKGASLCVVNKYGLQPVDYAGGLFLGNTSQ</sequence>
<dbReference type="PROSITE" id="PS50297">
    <property type="entry name" value="ANK_REP_REGION"/>
    <property type="match status" value="5"/>
</dbReference>
<feature type="repeat" description="ANK" evidence="3">
    <location>
        <begin position="1368"/>
        <end position="1400"/>
    </location>
</feature>
<protein>
    <submittedName>
        <fullName evidence="4">Uncharacterized protein</fullName>
    </submittedName>
</protein>
<feature type="repeat" description="ANK" evidence="3">
    <location>
        <begin position="1335"/>
        <end position="1367"/>
    </location>
</feature>
<keyword evidence="5" id="KW-1185">Reference proteome</keyword>
<keyword evidence="1" id="KW-0677">Repeat</keyword>
<dbReference type="PRINTS" id="PR01415">
    <property type="entry name" value="ANKYRIN"/>
</dbReference>
<dbReference type="Pfam" id="PF12796">
    <property type="entry name" value="Ank_2"/>
    <property type="match status" value="3"/>
</dbReference>
<reference evidence="4" key="1">
    <citation type="journal article" date="2023" name="G3 (Bethesda)">
        <title>Whole genome assemblies of Zophobas morio and Tenebrio molitor.</title>
        <authorList>
            <person name="Kaur S."/>
            <person name="Stinson S.A."/>
            <person name="diCenzo G.C."/>
        </authorList>
    </citation>
    <scope>NUCLEOTIDE SEQUENCE</scope>
    <source>
        <strain evidence="4">QUZm001</strain>
    </source>
</reference>
<evidence type="ECO:0000256" key="1">
    <source>
        <dbReference type="ARBA" id="ARBA00022737"/>
    </source>
</evidence>
<evidence type="ECO:0000313" key="4">
    <source>
        <dbReference type="EMBL" id="KAJ3657071.1"/>
    </source>
</evidence>
<feature type="repeat" description="ANK" evidence="3">
    <location>
        <begin position="1236"/>
        <end position="1268"/>
    </location>
</feature>
<evidence type="ECO:0000256" key="2">
    <source>
        <dbReference type="ARBA" id="ARBA00023043"/>
    </source>
</evidence>
<dbReference type="Gene3D" id="1.25.40.20">
    <property type="entry name" value="Ankyrin repeat-containing domain"/>
    <property type="match status" value="2"/>
</dbReference>
<dbReference type="SUPFAM" id="SSF48403">
    <property type="entry name" value="Ankyrin repeat"/>
    <property type="match status" value="2"/>
</dbReference>
<dbReference type="PANTHER" id="PTHR24198">
    <property type="entry name" value="ANKYRIN REPEAT AND PROTEIN KINASE DOMAIN-CONTAINING PROTEIN"/>
    <property type="match status" value="1"/>
</dbReference>
<feature type="repeat" description="ANK" evidence="3">
    <location>
        <begin position="1469"/>
        <end position="1496"/>
    </location>
</feature>
<proteinExistence type="predicted"/>
<feature type="repeat" description="ANK" evidence="3">
    <location>
        <begin position="1497"/>
        <end position="1529"/>
    </location>
</feature>
<dbReference type="InterPro" id="IPR027417">
    <property type="entry name" value="P-loop_NTPase"/>
</dbReference>
<organism evidence="4 5">
    <name type="scientific">Zophobas morio</name>
    <dbReference type="NCBI Taxonomy" id="2755281"/>
    <lineage>
        <taxon>Eukaryota</taxon>
        <taxon>Metazoa</taxon>
        <taxon>Ecdysozoa</taxon>
        <taxon>Arthropoda</taxon>
        <taxon>Hexapoda</taxon>
        <taxon>Insecta</taxon>
        <taxon>Pterygota</taxon>
        <taxon>Neoptera</taxon>
        <taxon>Endopterygota</taxon>
        <taxon>Coleoptera</taxon>
        <taxon>Polyphaga</taxon>
        <taxon>Cucujiformia</taxon>
        <taxon>Tenebrionidae</taxon>
        <taxon>Zophobas</taxon>
    </lineage>
</organism>
<dbReference type="Proteomes" id="UP001168821">
    <property type="component" value="Unassembled WGS sequence"/>
</dbReference>
<name>A0AA38INC2_9CUCU</name>
<dbReference type="SMART" id="SM00248">
    <property type="entry name" value="ANK"/>
    <property type="match status" value="11"/>
</dbReference>
<dbReference type="EMBL" id="JALNTZ010000004">
    <property type="protein sequence ID" value="KAJ3657071.1"/>
    <property type="molecule type" value="Genomic_DNA"/>
</dbReference>